<name>A0A4Z1D9Z0_9ACTN</name>
<reference evidence="1 2" key="1">
    <citation type="submission" date="2019-04" db="EMBL/GenBank/DDBJ databases">
        <title>Streptomyces sp. nov. Bv016 isolated from bark of Buahinia variegata.</title>
        <authorList>
            <person name="Kanchanasin P."/>
            <person name="Tanasupawat S."/>
            <person name="Yuki M."/>
            <person name="Kudo T."/>
        </authorList>
    </citation>
    <scope>NUCLEOTIDE SEQUENCE [LARGE SCALE GENOMIC DNA]</scope>
    <source>
        <strain evidence="1 2">Bv016</strain>
    </source>
</reference>
<gene>
    <name evidence="1" type="ORF">E5083_07400</name>
</gene>
<evidence type="ECO:0000313" key="2">
    <source>
        <dbReference type="Proteomes" id="UP000298159"/>
    </source>
</evidence>
<dbReference type="Proteomes" id="UP000298159">
    <property type="component" value="Unassembled WGS sequence"/>
</dbReference>
<accession>A0A4Z1D9Z0</accession>
<protein>
    <submittedName>
        <fullName evidence="1">Uncharacterized protein</fullName>
    </submittedName>
</protein>
<keyword evidence="2" id="KW-1185">Reference proteome</keyword>
<organism evidence="1 2">
    <name type="scientific">Streptomyces bauhiniae</name>
    <dbReference type="NCBI Taxonomy" id="2340725"/>
    <lineage>
        <taxon>Bacteria</taxon>
        <taxon>Bacillati</taxon>
        <taxon>Actinomycetota</taxon>
        <taxon>Actinomycetes</taxon>
        <taxon>Kitasatosporales</taxon>
        <taxon>Streptomycetaceae</taxon>
        <taxon>Streptomyces</taxon>
    </lineage>
</organism>
<dbReference type="EMBL" id="SRRT01000002">
    <property type="protein sequence ID" value="TGN79449.1"/>
    <property type="molecule type" value="Genomic_DNA"/>
</dbReference>
<dbReference type="GeneID" id="95447421"/>
<dbReference type="RefSeq" id="WP_135784790.1">
    <property type="nucleotide sequence ID" value="NZ_SRRT01000002.1"/>
</dbReference>
<comment type="caution">
    <text evidence="1">The sequence shown here is derived from an EMBL/GenBank/DDBJ whole genome shotgun (WGS) entry which is preliminary data.</text>
</comment>
<evidence type="ECO:0000313" key="1">
    <source>
        <dbReference type="EMBL" id="TGN79449.1"/>
    </source>
</evidence>
<sequence>MSSKQFTGSSISMPRAMKKPPKFMLRSLLKFAYPKTVEYLEDLLTPKLEAFFRRYEGERLVQH</sequence>
<proteinExistence type="predicted"/>
<dbReference type="AlphaFoldDB" id="A0A4Z1D9Z0"/>